<dbReference type="InterPro" id="IPR031935">
    <property type="entry name" value="DUF4770"/>
</dbReference>
<dbReference type="PANTHER" id="PTHR41967:SF6">
    <property type="entry name" value="FI19406P1-RELATED"/>
    <property type="match status" value="1"/>
</dbReference>
<gene>
    <name evidence="5" type="primary">ssp5</name>
</gene>
<sequence length="699" mass="80420">MHKSTPMGATWLSNLSDFQVQAIEGLNVALQDDEAVGTVYRTRFCLSQLGVRPMVKRRMLHKLILACRGSDLAFLYFLLEACYKAAGFEYSERIIMSAITYLDLEMTIRELDRILPPGVEQISRRSTTIARKFIFSQPSSLTVPQQPSKPKPVRSPYFMPLPKPKVRLANNLSSRPPRHVVTFPFWPAGERPSYNVNEESRWFANYKFQPVRRMLLGMLDEIMTEYWTQVGASKVDGEALLCEFHKEARRQEQLVKDAALVKAHQLCLSLVDTTTRHDEALKKRIVAQLDKDIENCTLRWQRLRQRHLTDVTLLEDHDQMCAMGKVPTATESNKVKYLFHEEDIAKLNSSPTMGVHVVTGQNTISQLSTVRVSDPSDEAPCPIEPNEEKPARCPPKLFGQKKPKRRVSMTPKPAEAERPTKCKKPSNQGRFFEGPREIGPFVFHYHEIPPKEQNLAPRDVIWRQIIRSLRKSAGSFPSSEDVYNARIQPREQVVAAIVQCAEGMWFGSLEAHQRSQYSDLEQPDPKPSCEEKTALEWTKEIERFDPDNLEQMKRLLRDAFAILRQDPRCVFACFPNAHESTVVLEWIKRRYGKTYSHKEINRVVRQSLPLFFKLEHKLKIVPKVETKGISNRKYTYAQHASAVKLANEIKADYSEPISKKILSVVRDCLKAMDPHLLTSSSMLKSFYAYLPVRYADMMR</sequence>
<dbReference type="OrthoDB" id="6613664at2759"/>
<proteinExistence type="predicted"/>
<feature type="region of interest" description="Disordered" evidence="1">
    <location>
        <begin position="368"/>
        <end position="430"/>
    </location>
</feature>
<dbReference type="Pfam" id="PF15994">
    <property type="entry name" value="DUF4770"/>
    <property type="match status" value="1"/>
</dbReference>
<evidence type="ECO:0000259" key="2">
    <source>
        <dbReference type="Pfam" id="PF15994"/>
    </source>
</evidence>
<evidence type="ECO:0000259" key="3">
    <source>
        <dbReference type="Pfam" id="PF15995"/>
    </source>
</evidence>
<dbReference type="InterPro" id="IPR031936">
    <property type="entry name" value="DUF4771"/>
</dbReference>
<dbReference type="Proteomes" id="UP001652661">
    <property type="component" value="Chromosome 3R"/>
</dbReference>
<name>A0A6P4JQB1_DROKI</name>
<evidence type="ECO:0000256" key="1">
    <source>
        <dbReference type="SAM" id="MobiDB-lite"/>
    </source>
</evidence>
<feature type="domain" description="DUF4770" evidence="2">
    <location>
        <begin position="46"/>
        <end position="215"/>
    </location>
</feature>
<protein>
    <submittedName>
        <fullName evidence="5">Uncharacterized protein ssp5</fullName>
    </submittedName>
</protein>
<dbReference type="AlphaFoldDB" id="A0A6P4JQB1"/>
<evidence type="ECO:0000313" key="5">
    <source>
        <dbReference type="RefSeq" id="XP_017037751.1"/>
    </source>
</evidence>
<feature type="domain" description="DUF4771" evidence="3">
    <location>
        <begin position="542"/>
        <end position="697"/>
    </location>
</feature>
<accession>A0A6P4JQB1</accession>
<organism evidence="4 5">
    <name type="scientific">Drosophila kikkawai</name>
    <name type="common">Fruit fly</name>
    <dbReference type="NCBI Taxonomy" id="30033"/>
    <lineage>
        <taxon>Eukaryota</taxon>
        <taxon>Metazoa</taxon>
        <taxon>Ecdysozoa</taxon>
        <taxon>Arthropoda</taxon>
        <taxon>Hexapoda</taxon>
        <taxon>Insecta</taxon>
        <taxon>Pterygota</taxon>
        <taxon>Neoptera</taxon>
        <taxon>Endopterygota</taxon>
        <taxon>Diptera</taxon>
        <taxon>Brachycera</taxon>
        <taxon>Muscomorpha</taxon>
        <taxon>Ephydroidea</taxon>
        <taxon>Drosophilidae</taxon>
        <taxon>Drosophila</taxon>
        <taxon>Sophophora</taxon>
    </lineage>
</organism>
<keyword evidence="4" id="KW-1185">Reference proteome</keyword>
<dbReference type="RefSeq" id="XP_017037751.1">
    <property type="nucleotide sequence ID" value="XM_017182262.3"/>
</dbReference>
<dbReference type="Pfam" id="PF15995">
    <property type="entry name" value="DUF4771"/>
    <property type="match status" value="1"/>
</dbReference>
<reference evidence="5" key="1">
    <citation type="submission" date="2025-08" db="UniProtKB">
        <authorList>
            <consortium name="RefSeq"/>
        </authorList>
    </citation>
    <scope>IDENTIFICATION</scope>
    <source>
        <strain evidence="5">14028-0561.14</strain>
        <tissue evidence="5">Whole fly</tissue>
    </source>
</reference>
<evidence type="ECO:0000313" key="4">
    <source>
        <dbReference type="Proteomes" id="UP001652661"/>
    </source>
</evidence>
<dbReference type="PANTHER" id="PTHR41967">
    <property type="entry name" value="FI19406P1-RELATED"/>
    <property type="match status" value="1"/>
</dbReference>